<organism evidence="10">
    <name type="scientific">marine metagenome</name>
    <dbReference type="NCBI Taxonomy" id="408172"/>
    <lineage>
        <taxon>unclassified sequences</taxon>
        <taxon>metagenomes</taxon>
        <taxon>ecological metagenomes</taxon>
    </lineage>
</organism>
<feature type="non-terminal residue" evidence="10">
    <location>
        <position position="217"/>
    </location>
</feature>
<evidence type="ECO:0000256" key="4">
    <source>
        <dbReference type="ARBA" id="ARBA00022741"/>
    </source>
</evidence>
<evidence type="ECO:0000313" key="10">
    <source>
        <dbReference type="EMBL" id="SVC62149.1"/>
    </source>
</evidence>
<comment type="similarity">
    <text evidence="7">Belongs to the QueC family.</text>
</comment>
<proteinExistence type="inferred from homology"/>
<dbReference type="PANTHER" id="PTHR42914">
    <property type="entry name" value="7-CYANO-7-DEAZAGUANINE SYNTHASE"/>
    <property type="match status" value="1"/>
</dbReference>
<dbReference type="Gene3D" id="3.40.50.620">
    <property type="entry name" value="HUPs"/>
    <property type="match status" value="1"/>
</dbReference>
<keyword evidence="6" id="KW-0067">ATP-binding</keyword>
<dbReference type="Pfam" id="PF06508">
    <property type="entry name" value="QueC"/>
    <property type="match status" value="1"/>
</dbReference>
<dbReference type="HAMAP" id="MF_01633">
    <property type="entry name" value="QueC"/>
    <property type="match status" value="1"/>
</dbReference>
<accession>A0A382NLS5</accession>
<dbReference type="PANTHER" id="PTHR42914:SF1">
    <property type="entry name" value="7-CYANO-7-DEAZAGUANINE SYNTHASE"/>
    <property type="match status" value="1"/>
</dbReference>
<gene>
    <name evidence="10" type="ORF">METZ01_LOCUS315003</name>
</gene>
<evidence type="ECO:0000256" key="7">
    <source>
        <dbReference type="ARBA" id="ARBA00037993"/>
    </source>
</evidence>
<dbReference type="GO" id="GO:0005524">
    <property type="term" value="F:ATP binding"/>
    <property type="evidence" value="ECO:0007669"/>
    <property type="project" value="UniProtKB-KW"/>
</dbReference>
<protein>
    <recommendedName>
        <fullName evidence="8">7-cyano-7-deazaguanine synthase</fullName>
        <ecNumber evidence="8">6.3.4.20</ecNumber>
    </recommendedName>
</protein>
<keyword evidence="4" id="KW-0547">Nucleotide-binding</keyword>
<dbReference type="PIRSF" id="PIRSF006293">
    <property type="entry name" value="ExsB"/>
    <property type="match status" value="1"/>
</dbReference>
<dbReference type="GO" id="GO:0016874">
    <property type="term" value="F:ligase activity"/>
    <property type="evidence" value="ECO:0007669"/>
    <property type="project" value="UniProtKB-KW"/>
</dbReference>
<evidence type="ECO:0000256" key="9">
    <source>
        <dbReference type="ARBA" id="ARBA00047890"/>
    </source>
</evidence>
<dbReference type="SUPFAM" id="SSF52402">
    <property type="entry name" value="Adenine nucleotide alpha hydrolases-like"/>
    <property type="match status" value="1"/>
</dbReference>
<dbReference type="InterPro" id="IPR014729">
    <property type="entry name" value="Rossmann-like_a/b/a_fold"/>
</dbReference>
<dbReference type="EC" id="6.3.4.20" evidence="8"/>
<sequence length="217" mass="23629">VNNFNKAIVLISGGLDSTTTLAIAKDRGFNCYGLSFDYKQRHISELDAAKNIARSMHITEHKIIKIDLAQIGGSALTDNAIAVPNFPTDGIPITYVPARNTLFLSYALAWAEVIGACDIFIGVNAIDYSGYPDCRPEYIKAYENLAMLATKAGIEGTKFKIHTPLIECNKAEIIKKGISLNIDFSLTVSCYQADDNGRACGKCDSCRFRKDGFKSAG</sequence>
<dbReference type="NCBIfam" id="TIGR00364">
    <property type="entry name" value="7-cyano-7-deazaguanine synthase QueC"/>
    <property type="match status" value="1"/>
</dbReference>
<keyword evidence="2" id="KW-0436">Ligase</keyword>
<dbReference type="EMBL" id="UINC01101383">
    <property type="protein sequence ID" value="SVC62149.1"/>
    <property type="molecule type" value="Genomic_DNA"/>
</dbReference>
<keyword evidence="3" id="KW-0479">Metal-binding</keyword>
<dbReference type="InterPro" id="IPR018317">
    <property type="entry name" value="QueC"/>
</dbReference>
<comment type="pathway">
    <text evidence="1">Purine metabolism; 7-cyano-7-deazaguanine biosynthesis.</text>
</comment>
<dbReference type="CDD" id="cd01995">
    <property type="entry name" value="QueC-like"/>
    <property type="match status" value="1"/>
</dbReference>
<evidence type="ECO:0000256" key="3">
    <source>
        <dbReference type="ARBA" id="ARBA00022723"/>
    </source>
</evidence>
<evidence type="ECO:0000256" key="5">
    <source>
        <dbReference type="ARBA" id="ARBA00022833"/>
    </source>
</evidence>
<feature type="non-terminal residue" evidence="10">
    <location>
        <position position="1"/>
    </location>
</feature>
<keyword evidence="5" id="KW-0862">Zinc</keyword>
<evidence type="ECO:0000256" key="1">
    <source>
        <dbReference type="ARBA" id="ARBA00005061"/>
    </source>
</evidence>
<reference evidence="10" key="1">
    <citation type="submission" date="2018-05" db="EMBL/GenBank/DDBJ databases">
        <authorList>
            <person name="Lanie J.A."/>
            <person name="Ng W.-L."/>
            <person name="Kazmierczak K.M."/>
            <person name="Andrzejewski T.M."/>
            <person name="Davidsen T.M."/>
            <person name="Wayne K.J."/>
            <person name="Tettelin H."/>
            <person name="Glass J.I."/>
            <person name="Rusch D."/>
            <person name="Podicherti R."/>
            <person name="Tsui H.-C.T."/>
            <person name="Winkler M.E."/>
        </authorList>
    </citation>
    <scope>NUCLEOTIDE SEQUENCE</scope>
</reference>
<evidence type="ECO:0000256" key="8">
    <source>
        <dbReference type="ARBA" id="ARBA00039149"/>
    </source>
</evidence>
<dbReference type="AlphaFoldDB" id="A0A382NLS5"/>
<name>A0A382NLS5_9ZZZZ</name>
<evidence type="ECO:0000256" key="6">
    <source>
        <dbReference type="ARBA" id="ARBA00022840"/>
    </source>
</evidence>
<dbReference type="GO" id="GO:0046872">
    <property type="term" value="F:metal ion binding"/>
    <property type="evidence" value="ECO:0007669"/>
    <property type="project" value="UniProtKB-KW"/>
</dbReference>
<comment type="catalytic activity">
    <reaction evidence="9">
        <text>7-carboxy-7-carbaguanine + NH4(+) + 2 ATP = 7-cyano-7-carbaguanine + 2 AMP + 2 diphosphate + 2 H(+)</text>
        <dbReference type="Rhea" id="RHEA:27982"/>
        <dbReference type="ChEBI" id="CHEBI:15378"/>
        <dbReference type="ChEBI" id="CHEBI:28938"/>
        <dbReference type="ChEBI" id="CHEBI:30616"/>
        <dbReference type="ChEBI" id="CHEBI:33019"/>
        <dbReference type="ChEBI" id="CHEBI:45075"/>
        <dbReference type="ChEBI" id="CHEBI:61036"/>
        <dbReference type="ChEBI" id="CHEBI:456215"/>
        <dbReference type="EC" id="6.3.4.20"/>
    </reaction>
</comment>
<evidence type="ECO:0000256" key="2">
    <source>
        <dbReference type="ARBA" id="ARBA00022598"/>
    </source>
</evidence>